<dbReference type="PANTHER" id="PTHR10093">
    <property type="entry name" value="IRON-SULFUR CLUSTER ASSEMBLY ENZYME NIFU HOMOLOG"/>
    <property type="match status" value="1"/>
</dbReference>
<dbReference type="InterPro" id="IPR002871">
    <property type="entry name" value="NIF_FeS_clus_asmbl_NifU_N"/>
</dbReference>
<evidence type="ECO:0000256" key="3">
    <source>
        <dbReference type="ARBA" id="ARBA00022723"/>
    </source>
</evidence>
<evidence type="ECO:0000256" key="5">
    <source>
        <dbReference type="ARBA" id="ARBA00023014"/>
    </source>
</evidence>
<dbReference type="InterPro" id="IPR016217">
    <property type="entry name" value="N_fixation_NifU"/>
</dbReference>
<reference evidence="13" key="1">
    <citation type="submission" date="2020-10" db="EMBL/GenBank/DDBJ databases">
        <authorList>
            <person name="Gilroy R."/>
        </authorList>
    </citation>
    <scope>NUCLEOTIDE SEQUENCE</scope>
    <source>
        <strain evidence="13">CHK152-2871</strain>
    </source>
</reference>
<feature type="domain" description="NIF system FeS cluster assembly NifU C-terminal" evidence="10">
    <location>
        <begin position="202"/>
        <end position="268"/>
    </location>
</feature>
<evidence type="ECO:0000256" key="6">
    <source>
        <dbReference type="ARBA" id="ARBA00023231"/>
    </source>
</evidence>
<dbReference type="PIRSF" id="PIRSF000375">
    <property type="entry name" value="NifU"/>
    <property type="match status" value="1"/>
</dbReference>
<evidence type="ECO:0000259" key="12">
    <source>
        <dbReference type="Pfam" id="PF04324"/>
    </source>
</evidence>
<feature type="binding site" evidence="9">
    <location>
        <position position="175"/>
    </location>
    <ligand>
        <name>[2Fe-2S] cluster</name>
        <dbReference type="ChEBI" id="CHEBI:190135"/>
    </ligand>
</feature>
<dbReference type="GO" id="GO:0005506">
    <property type="term" value="F:iron ion binding"/>
    <property type="evidence" value="ECO:0007669"/>
    <property type="project" value="InterPro"/>
</dbReference>
<evidence type="ECO:0000313" key="14">
    <source>
        <dbReference type="Proteomes" id="UP000886865"/>
    </source>
</evidence>
<dbReference type="SUPFAM" id="SSF82649">
    <property type="entry name" value="SufE/NifU"/>
    <property type="match status" value="1"/>
</dbReference>
<dbReference type="Pfam" id="PF04324">
    <property type="entry name" value="Fer2_BFD"/>
    <property type="match status" value="1"/>
</dbReference>
<dbReference type="Gene3D" id="3.30.300.130">
    <property type="entry name" value="Fe-S cluster assembly (FSCA)"/>
    <property type="match status" value="1"/>
</dbReference>
<comment type="function">
    <text evidence="8">May be involved in the formation or repair of [Fe-S] clusters present in iron-sulfur proteins.</text>
</comment>
<comment type="cofactor">
    <cofactor evidence="9">
        <name>Fe cation</name>
        <dbReference type="ChEBI" id="CHEBI:24875"/>
    </cofactor>
    <text evidence="9">Binds 1 Fe cation per subunit.</text>
</comment>
<evidence type="ECO:0000259" key="11">
    <source>
        <dbReference type="Pfam" id="PF01592"/>
    </source>
</evidence>
<feature type="binding site" evidence="9">
    <location>
        <position position="137"/>
    </location>
    <ligand>
        <name>[2Fe-2S] cluster</name>
        <dbReference type="ChEBI" id="CHEBI:190135"/>
    </ligand>
</feature>
<comment type="caution">
    <text evidence="13">The sequence shown here is derived from an EMBL/GenBank/DDBJ whole genome shotgun (WGS) entry which is preliminary data.</text>
</comment>
<gene>
    <name evidence="13" type="ORF">IAA86_05295</name>
</gene>
<evidence type="ECO:0000313" key="13">
    <source>
        <dbReference type="EMBL" id="HIS74414.1"/>
    </source>
</evidence>
<protein>
    <recommendedName>
        <fullName evidence="1 8">Nitrogen fixation protein NifU</fullName>
    </recommendedName>
</protein>
<feature type="binding site" evidence="9">
    <location>
        <position position="105"/>
    </location>
    <ligand>
        <name>Fe cation</name>
        <dbReference type="ChEBI" id="CHEBI:24875"/>
    </ligand>
</feature>
<keyword evidence="6 8" id="KW-0535">Nitrogen fixation</keyword>
<feature type="domain" description="NIF system FeS cluster assembly NifU N-terminal" evidence="11">
    <location>
        <begin position="3"/>
        <end position="125"/>
    </location>
</feature>
<evidence type="ECO:0000256" key="4">
    <source>
        <dbReference type="ARBA" id="ARBA00023004"/>
    </source>
</evidence>
<accession>A0A9D1FJ10</accession>
<evidence type="ECO:0000256" key="7">
    <source>
        <dbReference type="ARBA" id="ARBA00034078"/>
    </source>
</evidence>
<feature type="binding site" evidence="9">
    <location>
        <position position="139"/>
    </location>
    <ligand>
        <name>[2Fe-2S] cluster</name>
        <dbReference type="ChEBI" id="CHEBI:190135"/>
    </ligand>
</feature>
<evidence type="ECO:0000256" key="1">
    <source>
        <dbReference type="ARBA" id="ARBA00015278"/>
    </source>
</evidence>
<keyword evidence="3 9" id="KW-0479">Metal-binding</keyword>
<dbReference type="InterPro" id="IPR034904">
    <property type="entry name" value="FSCA_dom_sf"/>
</dbReference>
<dbReference type="Pfam" id="PF01592">
    <property type="entry name" value="NifU_N"/>
    <property type="match status" value="1"/>
</dbReference>
<feature type="binding site" evidence="9">
    <location>
        <position position="61"/>
    </location>
    <ligand>
        <name>Fe cation</name>
        <dbReference type="ChEBI" id="CHEBI:24875"/>
    </ligand>
</feature>
<comment type="cofactor">
    <cofactor evidence="9">
        <name>[2Fe-2S] cluster</name>
        <dbReference type="ChEBI" id="CHEBI:190135"/>
    </cofactor>
    <text evidence="9">Binds 1 [2Fe-2S] cluster per subunit.</text>
</comment>
<feature type="domain" description="BFD-like [2Fe-2S]-binding" evidence="12">
    <location>
        <begin position="135"/>
        <end position="184"/>
    </location>
</feature>
<sequence>MWEYSDKVKEHYKNPKNVGSIENADAIGEAGALACGDKLKIYLKIDKNGVITDAKFQTFGCGSAVASSSILTEMIIGKTVQEARKITNKDIADELDGLPPEKMHCSVMGHEALEDALKNYFGEEKKEEISNGKKIVCNCFSVSEDEIIKAIVEKGAKTLDDIKEINYAGGGCMRCVPNIKMLLDKYAKKDTALNPVQFILKINKVLETNVAGELGKDSGGIELVNVENKNVYVKLTGTCSSCKNATMTLKNFVEAQLREHVDPEINVIEVK</sequence>
<evidence type="ECO:0000256" key="9">
    <source>
        <dbReference type="PIRSR" id="PIRSR000375-1"/>
    </source>
</evidence>
<evidence type="ECO:0000256" key="8">
    <source>
        <dbReference type="PIRNR" id="PIRNR000375"/>
    </source>
</evidence>
<dbReference type="EMBL" id="DVJQ01000045">
    <property type="protein sequence ID" value="HIS74414.1"/>
    <property type="molecule type" value="Genomic_DNA"/>
</dbReference>
<dbReference type="Gene3D" id="3.90.1010.10">
    <property type="match status" value="1"/>
</dbReference>
<name>A0A9D1FJ10_9BACT</name>
<dbReference type="InterPro" id="IPR001075">
    <property type="entry name" value="NIF_FeS_clus_asmbl_NifU_C"/>
</dbReference>
<feature type="binding site" evidence="9">
    <location>
        <position position="35"/>
    </location>
    <ligand>
        <name>Fe cation</name>
        <dbReference type="ChEBI" id="CHEBI:24875"/>
    </ligand>
</feature>
<keyword evidence="5 9" id="KW-0411">Iron-sulfur</keyword>
<keyword evidence="4 9" id="KW-0408">Iron</keyword>
<comment type="similarity">
    <text evidence="8">Belongs to the NifU family.</text>
</comment>
<dbReference type="Gene3D" id="1.10.10.1100">
    <property type="entry name" value="BFD-like [2Fe-2S]-binding domain"/>
    <property type="match status" value="1"/>
</dbReference>
<reference evidence="13" key="2">
    <citation type="journal article" date="2021" name="PeerJ">
        <title>Extensive microbial diversity within the chicken gut microbiome revealed by metagenomics and culture.</title>
        <authorList>
            <person name="Gilroy R."/>
            <person name="Ravi A."/>
            <person name="Getino M."/>
            <person name="Pursley I."/>
            <person name="Horton D.L."/>
            <person name="Alikhan N.F."/>
            <person name="Baker D."/>
            <person name="Gharbi K."/>
            <person name="Hall N."/>
            <person name="Watson M."/>
            <person name="Adriaenssens E.M."/>
            <person name="Foster-Nyarko E."/>
            <person name="Jarju S."/>
            <person name="Secka A."/>
            <person name="Antonio M."/>
            <person name="Oren A."/>
            <person name="Chaudhuri R.R."/>
            <person name="La Ragione R."/>
            <person name="Hildebrand F."/>
            <person name="Pallen M.J."/>
        </authorList>
    </citation>
    <scope>NUCLEOTIDE SEQUENCE</scope>
    <source>
        <strain evidence="13">CHK152-2871</strain>
    </source>
</reference>
<keyword evidence="2 9" id="KW-0001">2Fe-2S</keyword>
<dbReference type="AlphaFoldDB" id="A0A9D1FJ10"/>
<dbReference type="GO" id="GO:0051537">
    <property type="term" value="F:2 iron, 2 sulfur cluster binding"/>
    <property type="evidence" value="ECO:0007669"/>
    <property type="project" value="UniProtKB-KW"/>
</dbReference>
<dbReference type="InterPro" id="IPR041854">
    <property type="entry name" value="BFD-like_2Fe2S-bd_dom_sf"/>
</dbReference>
<dbReference type="Proteomes" id="UP000886865">
    <property type="component" value="Unassembled WGS sequence"/>
</dbReference>
<dbReference type="CDD" id="cd06664">
    <property type="entry name" value="IscU_like"/>
    <property type="match status" value="1"/>
</dbReference>
<dbReference type="InterPro" id="IPR007419">
    <property type="entry name" value="BFD-like_2Fe2S-bd_dom"/>
</dbReference>
<dbReference type="Pfam" id="PF01106">
    <property type="entry name" value="NifU"/>
    <property type="match status" value="1"/>
</dbReference>
<feature type="binding site" evidence="9">
    <location>
        <position position="172"/>
    </location>
    <ligand>
        <name>[2Fe-2S] cluster</name>
        <dbReference type="ChEBI" id="CHEBI:190135"/>
    </ligand>
</feature>
<proteinExistence type="inferred from homology"/>
<dbReference type="GO" id="GO:0016226">
    <property type="term" value="P:iron-sulfur cluster assembly"/>
    <property type="evidence" value="ECO:0007669"/>
    <property type="project" value="InterPro"/>
</dbReference>
<organism evidence="13 14">
    <name type="scientific">Candidatus Galligastranaerophilus intestinavium</name>
    <dbReference type="NCBI Taxonomy" id="2840836"/>
    <lineage>
        <taxon>Bacteria</taxon>
        <taxon>Candidatus Galligastranaerophilus</taxon>
    </lineage>
</organism>
<dbReference type="SUPFAM" id="SSF117916">
    <property type="entry name" value="Fe-S cluster assembly (FSCA) domain-like"/>
    <property type="match status" value="1"/>
</dbReference>
<evidence type="ECO:0000256" key="2">
    <source>
        <dbReference type="ARBA" id="ARBA00022714"/>
    </source>
</evidence>
<evidence type="ECO:0000259" key="10">
    <source>
        <dbReference type="Pfam" id="PF01106"/>
    </source>
</evidence>
<comment type="cofactor">
    <cofactor evidence="7">
        <name>[2Fe-2S] cluster</name>
        <dbReference type="ChEBI" id="CHEBI:190135"/>
    </cofactor>
</comment>